<dbReference type="Proteomes" id="UP000306192">
    <property type="component" value="Unassembled WGS sequence"/>
</dbReference>
<evidence type="ECO:0000313" key="2">
    <source>
        <dbReference type="Proteomes" id="UP000306192"/>
    </source>
</evidence>
<proteinExistence type="predicted"/>
<protein>
    <submittedName>
        <fullName evidence="1">Uncharacterized protein</fullName>
    </submittedName>
</protein>
<reference evidence="1 2" key="1">
    <citation type="journal article" date="2019" name="Microorganisms">
        <title>Systematic Affiliation and Genome Analysis of Subtercola vilae DB165(T) with Particular Emphasis on Cold Adaptation of an Isolate from a High-Altitude Cold Volcano Lake.</title>
        <authorList>
            <person name="Villalobos A.S."/>
            <person name="Wiese J."/>
            <person name="Imhoff J.F."/>
            <person name="Dorador C."/>
            <person name="Keller A."/>
            <person name="Hentschel U."/>
        </authorList>
    </citation>
    <scope>NUCLEOTIDE SEQUENCE [LARGE SCALE GENOMIC DNA]</scope>
    <source>
        <strain evidence="1 2">DB165</strain>
    </source>
</reference>
<sequence length="73" mass="7541">MIRITQLIAKTAHCMAQPGHPSMPAMLISWIRGKASAVAATGTAAVPLIESAGAWLTADVLAADIESWPGIDS</sequence>
<organism evidence="1 2">
    <name type="scientific">Subtercola vilae</name>
    <dbReference type="NCBI Taxonomy" id="2056433"/>
    <lineage>
        <taxon>Bacteria</taxon>
        <taxon>Bacillati</taxon>
        <taxon>Actinomycetota</taxon>
        <taxon>Actinomycetes</taxon>
        <taxon>Micrococcales</taxon>
        <taxon>Microbacteriaceae</taxon>
        <taxon>Subtercola</taxon>
    </lineage>
</organism>
<comment type="caution">
    <text evidence="1">The sequence shown here is derived from an EMBL/GenBank/DDBJ whole genome shotgun (WGS) entry which is preliminary data.</text>
</comment>
<gene>
    <name evidence="1" type="ORF">D4765_10455</name>
</gene>
<dbReference type="EMBL" id="QYRT01000017">
    <property type="protein sequence ID" value="TIH36184.1"/>
    <property type="molecule type" value="Genomic_DNA"/>
</dbReference>
<name>A0A4V4RF18_9MICO</name>
<accession>A0A4V4RF18</accession>
<dbReference type="AlphaFoldDB" id="A0A4V4RF18"/>
<evidence type="ECO:0000313" key="1">
    <source>
        <dbReference type="EMBL" id="TIH36184.1"/>
    </source>
</evidence>
<keyword evidence="2" id="KW-1185">Reference proteome</keyword>